<dbReference type="Proteomes" id="UP000078272">
    <property type="component" value="Unassembled WGS sequence"/>
</dbReference>
<dbReference type="AlphaFoldDB" id="A0A175RAQ0"/>
<accession>A0A175RAQ0</accession>
<organism evidence="1 2">
    <name type="scientific">Aureimonas ureilytica</name>
    <dbReference type="NCBI Taxonomy" id="401562"/>
    <lineage>
        <taxon>Bacteria</taxon>
        <taxon>Pseudomonadati</taxon>
        <taxon>Pseudomonadota</taxon>
        <taxon>Alphaproteobacteria</taxon>
        <taxon>Hyphomicrobiales</taxon>
        <taxon>Aurantimonadaceae</taxon>
        <taxon>Aureimonas</taxon>
    </lineage>
</organism>
<reference evidence="1 2" key="1">
    <citation type="journal article" date="2016" name="Front. Microbiol.">
        <title>Genomic Resource of Rice Seed Associated Bacteria.</title>
        <authorList>
            <person name="Midha S."/>
            <person name="Bansal K."/>
            <person name="Sharma S."/>
            <person name="Kumar N."/>
            <person name="Patil P.P."/>
            <person name="Chaudhry V."/>
            <person name="Patil P.B."/>
        </authorList>
    </citation>
    <scope>NUCLEOTIDE SEQUENCE [LARGE SCALE GENOMIC DNA]</scope>
    <source>
        <strain evidence="1 2">NS226</strain>
    </source>
</reference>
<dbReference type="EMBL" id="LDPZ01000016">
    <property type="protein sequence ID" value="KTQ96320.1"/>
    <property type="molecule type" value="Genomic_DNA"/>
</dbReference>
<proteinExistence type="predicted"/>
<comment type="caution">
    <text evidence="1">The sequence shown here is derived from an EMBL/GenBank/DDBJ whole genome shotgun (WGS) entry which is preliminary data.</text>
</comment>
<name>A0A175RAQ0_9HYPH</name>
<sequence length="82" mass="8962">MERDSSPLSEKAAPPSDASTIRAVGHFAALLLTVLHREQVLDMREFADHLANFATITGETDPPARMAMAYWAGVLREAAHET</sequence>
<dbReference type="PATRIC" id="fig|401562.3.peg.960"/>
<dbReference type="OrthoDB" id="9956307at2"/>
<protein>
    <submittedName>
        <fullName evidence="1">Uncharacterized protein</fullName>
    </submittedName>
</protein>
<evidence type="ECO:0000313" key="1">
    <source>
        <dbReference type="EMBL" id="KTQ96320.1"/>
    </source>
</evidence>
<dbReference type="RefSeq" id="WP_058634551.1">
    <property type="nucleotide sequence ID" value="NZ_LDPZ01000016.1"/>
</dbReference>
<evidence type="ECO:0000313" key="2">
    <source>
        <dbReference type="Proteomes" id="UP000078272"/>
    </source>
</evidence>
<gene>
    <name evidence="1" type="ORF">NS226_08080</name>
</gene>